<reference evidence="6 7" key="1">
    <citation type="submission" date="2016-02" db="EMBL/GenBank/DDBJ databases">
        <title>Comparative genomic and transcriptomic foundation for Pichia pastoris.</title>
        <authorList>
            <person name="Love K.R."/>
            <person name="Shah K.A."/>
            <person name="Whittaker C.A."/>
            <person name="Wu J."/>
            <person name="Bartlett M.C."/>
            <person name="Ma D."/>
            <person name="Leeson R.L."/>
            <person name="Priest M."/>
            <person name="Young S.K."/>
            <person name="Love J.C."/>
        </authorList>
    </citation>
    <scope>NUCLEOTIDE SEQUENCE [LARGE SCALE GENOMIC DNA]</scope>
    <source>
        <strain evidence="6 7">ATCC 28485</strain>
    </source>
</reference>
<dbReference type="FunFam" id="3.40.50.10490:FF:000055">
    <property type="entry name" value="Mitochondrial ribosomal protein"/>
    <property type="match status" value="1"/>
</dbReference>
<dbReference type="InterPro" id="IPR018130">
    <property type="entry name" value="Ribosomal_uS2_CS"/>
</dbReference>
<dbReference type="GO" id="GO:0003735">
    <property type="term" value="F:structural constituent of ribosome"/>
    <property type="evidence" value="ECO:0007669"/>
    <property type="project" value="InterPro"/>
</dbReference>
<dbReference type="PROSITE" id="PS00963">
    <property type="entry name" value="RIBOSOMAL_S2_2"/>
    <property type="match status" value="1"/>
</dbReference>
<dbReference type="Gene3D" id="3.40.50.10490">
    <property type="entry name" value="Glucose-6-phosphate isomerase like protein, domain 1"/>
    <property type="match status" value="1"/>
</dbReference>
<name>A0A1B2JFR6_PICPA</name>
<keyword evidence="7" id="KW-1185">Reference proteome</keyword>
<protein>
    <submittedName>
        <fullName evidence="6">BA75_03347T0</fullName>
    </submittedName>
</protein>
<evidence type="ECO:0000256" key="4">
    <source>
        <dbReference type="ARBA" id="ARBA00023274"/>
    </source>
</evidence>
<dbReference type="PANTHER" id="PTHR12534">
    <property type="entry name" value="30S RIBOSOMAL PROTEIN S2 PROKARYOTIC AND ORGANELLAR"/>
    <property type="match status" value="1"/>
</dbReference>
<evidence type="ECO:0000256" key="1">
    <source>
        <dbReference type="ARBA" id="ARBA00006242"/>
    </source>
</evidence>
<sequence length="383" mass="43098">MGNMSLVRTIGVLRPFVFKRPYSVSSDIDKSHSYKDIDQRLKYDEIRGKIRSLGSLSEEQANDLLTEYNLDQKKCVGFRNTLKEFLDEFLNKEEIKLNIGNSSIGTNVRNSNKFPFLNSSPPNKEYSSQELFVRQYHHSQRVNPLGASLTNVYKPHEDVLNPKKASELSIKTLMAAGVHLGHSTSLYRPSTQPFIYGEYKGLHIIDLEQTLVYLKRASKVVQGVAEKGGVILFLGTRAGQRRSLEEAASRVKGYFVTSRWIPGTLTNCTEISGTWQRHEVDLEDTPTGRNLEGDELSSLVKPDLIVVLNPVENRNALKEAMYARVPTIGIVDTDSEPSLVTYPVPGNDDSNRSTNLILGVLSKAGEVGRRRRLQKVQQYRNLV</sequence>
<dbReference type="NCBIfam" id="TIGR01011">
    <property type="entry name" value="rpsB_bact"/>
    <property type="match status" value="1"/>
</dbReference>
<dbReference type="OrthoDB" id="2320368at2759"/>
<keyword evidence="4 5" id="KW-0687">Ribonucleoprotein</keyword>
<dbReference type="CDD" id="cd01425">
    <property type="entry name" value="RPS2"/>
    <property type="match status" value="1"/>
</dbReference>
<dbReference type="InterPro" id="IPR001865">
    <property type="entry name" value="Ribosomal_uS2"/>
</dbReference>
<dbReference type="PROSITE" id="PS00962">
    <property type="entry name" value="RIBOSOMAL_S2_1"/>
    <property type="match status" value="1"/>
</dbReference>
<dbReference type="InterPro" id="IPR005706">
    <property type="entry name" value="Ribosomal_uS2_bac/mit/plastid"/>
</dbReference>
<dbReference type="Pfam" id="PF00318">
    <property type="entry name" value="Ribosomal_S2"/>
    <property type="match status" value="1"/>
</dbReference>
<dbReference type="GO" id="GO:0005763">
    <property type="term" value="C:mitochondrial small ribosomal subunit"/>
    <property type="evidence" value="ECO:0007669"/>
    <property type="project" value="TreeGrafter"/>
</dbReference>
<dbReference type="EMBL" id="CP014586">
    <property type="protein sequence ID" value="ANZ76877.1"/>
    <property type="molecule type" value="Genomic_DNA"/>
</dbReference>
<dbReference type="SUPFAM" id="SSF52313">
    <property type="entry name" value="Ribosomal protein S2"/>
    <property type="match status" value="1"/>
</dbReference>
<evidence type="ECO:0000313" key="6">
    <source>
        <dbReference type="EMBL" id="ANZ76877.1"/>
    </source>
</evidence>
<keyword evidence="3" id="KW-0007">Acetylation</keyword>
<keyword evidence="2 5" id="KW-0689">Ribosomal protein</keyword>
<evidence type="ECO:0000256" key="2">
    <source>
        <dbReference type="ARBA" id="ARBA00022980"/>
    </source>
</evidence>
<accession>A0A1B2JFR6</accession>
<dbReference type="InterPro" id="IPR023591">
    <property type="entry name" value="Ribosomal_uS2_flav_dom_sf"/>
</dbReference>
<dbReference type="PRINTS" id="PR00395">
    <property type="entry name" value="RIBOSOMALS2"/>
</dbReference>
<gene>
    <name evidence="6" type="primary">MRP4</name>
    <name evidence="6" type="ORF">ATY40_BA7503347</name>
</gene>
<comment type="similarity">
    <text evidence="1 5">Belongs to the universal ribosomal protein uS2 family.</text>
</comment>
<proteinExistence type="inferred from homology"/>
<dbReference type="HAMAP" id="MF_00291_B">
    <property type="entry name" value="Ribosomal_uS2_B"/>
    <property type="match status" value="1"/>
</dbReference>
<organism evidence="6 7">
    <name type="scientific">Komagataella pastoris</name>
    <name type="common">Yeast</name>
    <name type="synonym">Pichia pastoris</name>
    <dbReference type="NCBI Taxonomy" id="4922"/>
    <lineage>
        <taxon>Eukaryota</taxon>
        <taxon>Fungi</taxon>
        <taxon>Dikarya</taxon>
        <taxon>Ascomycota</taxon>
        <taxon>Saccharomycotina</taxon>
        <taxon>Pichiomycetes</taxon>
        <taxon>Pichiales</taxon>
        <taxon>Pichiaceae</taxon>
        <taxon>Komagataella</taxon>
    </lineage>
</organism>
<dbReference type="GO" id="GO:0006412">
    <property type="term" value="P:translation"/>
    <property type="evidence" value="ECO:0007669"/>
    <property type="project" value="InterPro"/>
</dbReference>
<dbReference type="PANTHER" id="PTHR12534:SF0">
    <property type="entry name" value="SMALL RIBOSOMAL SUBUNIT PROTEIN US2M"/>
    <property type="match status" value="1"/>
</dbReference>
<dbReference type="Proteomes" id="UP000094565">
    <property type="component" value="Chromosome 3"/>
</dbReference>
<evidence type="ECO:0000256" key="5">
    <source>
        <dbReference type="RuleBase" id="RU003631"/>
    </source>
</evidence>
<dbReference type="AlphaFoldDB" id="A0A1B2JFR6"/>
<evidence type="ECO:0000313" key="7">
    <source>
        <dbReference type="Proteomes" id="UP000094565"/>
    </source>
</evidence>
<evidence type="ECO:0000256" key="3">
    <source>
        <dbReference type="ARBA" id="ARBA00022990"/>
    </source>
</evidence>